<evidence type="ECO:0000313" key="12">
    <source>
        <dbReference type="Proteomes" id="UP000242930"/>
    </source>
</evidence>
<dbReference type="GO" id="GO:0005737">
    <property type="term" value="C:cytoplasm"/>
    <property type="evidence" value="ECO:0007669"/>
    <property type="project" value="TreeGrafter"/>
</dbReference>
<dbReference type="SUPFAM" id="SSF51230">
    <property type="entry name" value="Single hybrid motif"/>
    <property type="match status" value="1"/>
</dbReference>
<keyword evidence="6 7" id="KW-0012">Acyltransferase</keyword>
<comment type="cofactor">
    <cofactor evidence="1 7">
        <name>(R)-lipoate</name>
        <dbReference type="ChEBI" id="CHEBI:83088"/>
    </cofactor>
</comment>
<dbReference type="InterPro" id="IPR004167">
    <property type="entry name" value="PSBD"/>
</dbReference>
<evidence type="ECO:0000259" key="9">
    <source>
        <dbReference type="PROSITE" id="PS50968"/>
    </source>
</evidence>
<keyword evidence="5 7" id="KW-0450">Lipoyl</keyword>
<sequence>MIEFRMPSLGADMDAGTLLQWQVAPGDAVHRGQVVAVVDTAKAAVEIECWQEGRVFELLIQPGDKVPVGTPIATLLEAGGSAETAPRRPAPVAARKAAQPQTPNPPPAATPGAAPATRTRITPVARQRAAELGIDAATLTGTGPQGAVTLADVEAVATQKPAVQPATAQDRHAAMRQAIAAAMSRSKREIPHYYLSETVPMAVALAWLAAYNAELPPERRLLPGVLVLKAVALALGDYPQLNGYWIDGAFRPGPGIHLGVAVALRQGGLIAPALHDVASKPLPQLMEELGDLVQRARSYSLRSSELSEATLTVTQLGDQGVDGVFGVIYPPQVALVGVGRIAERPWVEDGRVCALACAQFSLAADHRASDGHYGASFLAEVRRRLQQPDSL</sequence>
<evidence type="ECO:0000256" key="7">
    <source>
        <dbReference type="RuleBase" id="RU003423"/>
    </source>
</evidence>
<dbReference type="GO" id="GO:0016407">
    <property type="term" value="F:acetyltransferase activity"/>
    <property type="evidence" value="ECO:0007669"/>
    <property type="project" value="TreeGrafter"/>
</dbReference>
<evidence type="ECO:0000256" key="6">
    <source>
        <dbReference type="ARBA" id="ARBA00023315"/>
    </source>
</evidence>
<dbReference type="Pfam" id="PF00198">
    <property type="entry name" value="2-oxoacid_dh"/>
    <property type="match status" value="1"/>
</dbReference>
<dbReference type="PANTHER" id="PTHR43178">
    <property type="entry name" value="DIHYDROLIPOAMIDE ACETYLTRANSFERASE COMPONENT OF PYRUVATE DEHYDROGENASE COMPLEX"/>
    <property type="match status" value="1"/>
</dbReference>
<evidence type="ECO:0000256" key="8">
    <source>
        <dbReference type="SAM" id="MobiDB-lite"/>
    </source>
</evidence>
<dbReference type="Gene3D" id="2.40.50.100">
    <property type="match status" value="1"/>
</dbReference>
<keyword evidence="4 7" id="KW-0808">Transferase</keyword>
<dbReference type="RefSeq" id="WP_090313367.1">
    <property type="nucleotide sequence ID" value="NZ_FNZE01000022.1"/>
</dbReference>
<dbReference type="STRING" id="915471.SAMN05216201_12246"/>
<dbReference type="InterPro" id="IPR023213">
    <property type="entry name" value="CAT-like_dom_sf"/>
</dbReference>
<evidence type="ECO:0000256" key="1">
    <source>
        <dbReference type="ARBA" id="ARBA00001938"/>
    </source>
</evidence>
<reference evidence="12" key="1">
    <citation type="submission" date="2016-10" db="EMBL/GenBank/DDBJ databases">
        <authorList>
            <person name="Varghese N."/>
            <person name="Submissions S."/>
        </authorList>
    </citation>
    <scope>NUCLEOTIDE SEQUENCE [LARGE SCALE GENOMIC DNA]</scope>
    <source>
        <strain evidence="12">LMG 25967</strain>
    </source>
</reference>
<dbReference type="Pfam" id="PF00364">
    <property type="entry name" value="Biotin_lipoyl"/>
    <property type="match status" value="1"/>
</dbReference>
<dbReference type="InterPro" id="IPR011053">
    <property type="entry name" value="Single_hybrid_motif"/>
</dbReference>
<evidence type="ECO:0000259" key="10">
    <source>
        <dbReference type="PROSITE" id="PS51826"/>
    </source>
</evidence>
<dbReference type="Gene3D" id="3.30.559.10">
    <property type="entry name" value="Chloramphenicol acetyltransferase-like domain"/>
    <property type="match status" value="1"/>
</dbReference>
<dbReference type="GO" id="GO:0031405">
    <property type="term" value="F:lipoic acid binding"/>
    <property type="evidence" value="ECO:0007669"/>
    <property type="project" value="TreeGrafter"/>
</dbReference>
<dbReference type="PROSITE" id="PS51826">
    <property type="entry name" value="PSBD"/>
    <property type="match status" value="1"/>
</dbReference>
<dbReference type="SUPFAM" id="SSF52777">
    <property type="entry name" value="CoA-dependent acyltransferases"/>
    <property type="match status" value="1"/>
</dbReference>
<dbReference type="InterPro" id="IPR000089">
    <property type="entry name" value="Biotin_lipoyl"/>
</dbReference>
<evidence type="ECO:0000256" key="5">
    <source>
        <dbReference type="ARBA" id="ARBA00022823"/>
    </source>
</evidence>
<keyword evidence="12" id="KW-1185">Reference proteome</keyword>
<dbReference type="InterPro" id="IPR036625">
    <property type="entry name" value="E3-bd_dom_sf"/>
</dbReference>
<dbReference type="Pfam" id="PF02817">
    <property type="entry name" value="E3_binding"/>
    <property type="match status" value="1"/>
</dbReference>
<dbReference type="EMBL" id="FNZE01000022">
    <property type="protein sequence ID" value="SEJ85834.1"/>
    <property type="molecule type" value="Genomic_DNA"/>
</dbReference>
<dbReference type="InterPro" id="IPR050743">
    <property type="entry name" value="2-oxoacid_DH_E2_comp"/>
</dbReference>
<feature type="domain" description="Peripheral subunit-binding (PSBD)" evidence="10">
    <location>
        <begin position="120"/>
        <end position="157"/>
    </location>
</feature>
<comment type="subunit">
    <text evidence="3">Forms a 24-polypeptide structural core with octahedral symmetry.</text>
</comment>
<dbReference type="Gene3D" id="4.10.320.10">
    <property type="entry name" value="E3-binding domain"/>
    <property type="match status" value="1"/>
</dbReference>
<keyword evidence="11" id="KW-0670">Pyruvate</keyword>
<dbReference type="PROSITE" id="PS50968">
    <property type="entry name" value="BIOTINYL_LIPOYL"/>
    <property type="match status" value="1"/>
</dbReference>
<feature type="region of interest" description="Disordered" evidence="8">
    <location>
        <begin position="79"/>
        <end position="118"/>
    </location>
</feature>
<dbReference type="PANTHER" id="PTHR43178:SF5">
    <property type="entry name" value="LIPOAMIDE ACYLTRANSFERASE COMPONENT OF BRANCHED-CHAIN ALPHA-KETO ACID DEHYDROGENASE COMPLEX, MITOCHONDRIAL"/>
    <property type="match status" value="1"/>
</dbReference>
<organism evidence="11 12">
    <name type="scientific">Pseudomonas linyingensis</name>
    <dbReference type="NCBI Taxonomy" id="915471"/>
    <lineage>
        <taxon>Bacteria</taxon>
        <taxon>Pseudomonadati</taxon>
        <taxon>Pseudomonadota</taxon>
        <taxon>Gammaproteobacteria</taxon>
        <taxon>Pseudomonadales</taxon>
        <taxon>Pseudomonadaceae</taxon>
        <taxon>Pseudomonas</taxon>
    </lineage>
</organism>
<name>A0A1H7C973_9PSED</name>
<dbReference type="OrthoDB" id="2086224at2"/>
<dbReference type="CDD" id="cd06849">
    <property type="entry name" value="lipoyl_domain"/>
    <property type="match status" value="1"/>
</dbReference>
<feature type="compositionally biased region" description="Low complexity" evidence="8">
    <location>
        <begin position="90"/>
        <end position="101"/>
    </location>
</feature>
<dbReference type="EC" id="2.3.1.-" evidence="7"/>
<evidence type="ECO:0000313" key="11">
    <source>
        <dbReference type="EMBL" id="SEJ85834.1"/>
    </source>
</evidence>
<protein>
    <recommendedName>
        <fullName evidence="7">Dihydrolipoamide acetyltransferase component of pyruvate dehydrogenase complex</fullName>
        <ecNumber evidence="7">2.3.1.-</ecNumber>
    </recommendedName>
</protein>
<feature type="domain" description="Lipoyl-binding" evidence="9">
    <location>
        <begin position="1"/>
        <end position="76"/>
    </location>
</feature>
<dbReference type="InterPro" id="IPR001078">
    <property type="entry name" value="2-oxoacid_DH_actylTfrase"/>
</dbReference>
<gene>
    <name evidence="11" type="ORF">SAMN05216201_12246</name>
</gene>
<proteinExistence type="inferred from homology"/>
<evidence type="ECO:0000256" key="3">
    <source>
        <dbReference type="ARBA" id="ARBA00011484"/>
    </source>
</evidence>
<comment type="similarity">
    <text evidence="2 7">Belongs to the 2-oxoacid dehydrogenase family.</text>
</comment>
<evidence type="ECO:0000256" key="2">
    <source>
        <dbReference type="ARBA" id="ARBA00007317"/>
    </source>
</evidence>
<evidence type="ECO:0000256" key="4">
    <source>
        <dbReference type="ARBA" id="ARBA00022679"/>
    </source>
</evidence>
<dbReference type="AlphaFoldDB" id="A0A1H7C973"/>
<dbReference type="SUPFAM" id="SSF47005">
    <property type="entry name" value="Peripheral subunit-binding domain of 2-oxo acid dehydrogenase complex"/>
    <property type="match status" value="1"/>
</dbReference>
<dbReference type="Proteomes" id="UP000242930">
    <property type="component" value="Unassembled WGS sequence"/>
</dbReference>
<accession>A0A1H7C973</accession>